<dbReference type="AlphaFoldDB" id="A0A2N5XKF4"/>
<organism evidence="2 3">
    <name type="scientific">Cohaesibacter celericrescens</name>
    <dbReference type="NCBI Taxonomy" id="2067669"/>
    <lineage>
        <taxon>Bacteria</taxon>
        <taxon>Pseudomonadati</taxon>
        <taxon>Pseudomonadota</taxon>
        <taxon>Alphaproteobacteria</taxon>
        <taxon>Hyphomicrobiales</taxon>
        <taxon>Cohaesibacteraceae</taxon>
    </lineage>
</organism>
<protein>
    <recommendedName>
        <fullName evidence="1">N-acetyltransferase domain-containing protein</fullName>
    </recommendedName>
</protein>
<dbReference type="RefSeq" id="WP_101535903.1">
    <property type="nucleotide sequence ID" value="NZ_PKUQ01000055.1"/>
</dbReference>
<name>A0A2N5XKF4_9HYPH</name>
<dbReference type="EMBL" id="PKUQ01000055">
    <property type="protein sequence ID" value="PLW75003.1"/>
    <property type="molecule type" value="Genomic_DNA"/>
</dbReference>
<accession>A0A2N5XKF4</accession>
<dbReference type="InterPro" id="IPR016181">
    <property type="entry name" value="Acyl_CoA_acyltransferase"/>
</dbReference>
<feature type="domain" description="N-acetyltransferase" evidence="1">
    <location>
        <begin position="9"/>
        <end position="179"/>
    </location>
</feature>
<dbReference type="SUPFAM" id="SSF55729">
    <property type="entry name" value="Acyl-CoA N-acyltransferases (Nat)"/>
    <property type="match status" value="1"/>
</dbReference>
<reference evidence="2 3" key="1">
    <citation type="submission" date="2018-01" db="EMBL/GenBank/DDBJ databases">
        <title>The draft genome sequence of Cohaesibacter sp. H1304.</title>
        <authorList>
            <person name="Wang N.-N."/>
            <person name="Du Z.-J."/>
        </authorList>
    </citation>
    <scope>NUCLEOTIDE SEQUENCE [LARGE SCALE GENOMIC DNA]</scope>
    <source>
        <strain evidence="2 3">H1304</strain>
    </source>
</reference>
<dbReference type="PROSITE" id="PS51186">
    <property type="entry name" value="GNAT"/>
    <property type="match status" value="1"/>
</dbReference>
<gene>
    <name evidence="2" type="ORF">C0081_22130</name>
</gene>
<dbReference type="Pfam" id="PF00583">
    <property type="entry name" value="Acetyltransf_1"/>
    <property type="match status" value="1"/>
</dbReference>
<proteinExistence type="predicted"/>
<dbReference type="GO" id="GO:0016747">
    <property type="term" value="F:acyltransferase activity, transferring groups other than amino-acyl groups"/>
    <property type="evidence" value="ECO:0007669"/>
    <property type="project" value="InterPro"/>
</dbReference>
<dbReference type="OrthoDB" id="9799154at2"/>
<dbReference type="InterPro" id="IPR000182">
    <property type="entry name" value="GNAT_dom"/>
</dbReference>
<evidence type="ECO:0000259" key="1">
    <source>
        <dbReference type="PROSITE" id="PS51186"/>
    </source>
</evidence>
<evidence type="ECO:0000313" key="3">
    <source>
        <dbReference type="Proteomes" id="UP000234881"/>
    </source>
</evidence>
<dbReference type="Gene3D" id="3.40.630.30">
    <property type="match status" value="1"/>
</dbReference>
<dbReference type="CDD" id="cd04301">
    <property type="entry name" value="NAT_SF"/>
    <property type="match status" value="1"/>
</dbReference>
<keyword evidence="3" id="KW-1185">Reference proteome</keyword>
<evidence type="ECO:0000313" key="2">
    <source>
        <dbReference type="EMBL" id="PLW75003.1"/>
    </source>
</evidence>
<sequence>MTQSNPLSCRLRSASPQDASELAKLKLLCWHHAYQGLMSKATLDALDATSETPHWRSWLADEKAGLIACLLENAEGLIGYGLAGPMRLGDRPDNEIQADSELYALYIHPAYQRQGHGRHLFMAMVERLVGAYYQSAGSWMMGGNHKAEHFFEKMGGLEVGKRVDIRNGRIAYREKAWCWRDLKQVQARLTLRTV</sequence>
<comment type="caution">
    <text evidence="2">The sequence shown here is derived from an EMBL/GenBank/DDBJ whole genome shotgun (WGS) entry which is preliminary data.</text>
</comment>
<dbReference type="Proteomes" id="UP000234881">
    <property type="component" value="Unassembled WGS sequence"/>
</dbReference>